<dbReference type="CDD" id="cd08507">
    <property type="entry name" value="PBP2_SgrR_like"/>
    <property type="match status" value="1"/>
</dbReference>
<dbReference type="InterPro" id="IPR000914">
    <property type="entry name" value="SBP_5_dom"/>
</dbReference>
<organism evidence="4 5">
    <name type="scientific">Cohnella hashimotonis</name>
    <dbReference type="NCBI Taxonomy" id="2826895"/>
    <lineage>
        <taxon>Bacteria</taxon>
        <taxon>Bacillati</taxon>
        <taxon>Bacillota</taxon>
        <taxon>Bacilli</taxon>
        <taxon>Bacillales</taxon>
        <taxon>Paenibacillaceae</taxon>
        <taxon>Cohnella</taxon>
    </lineage>
</organism>
<dbReference type="PANTHER" id="PTHR30290:SF72">
    <property type="entry name" value="HTH-TYPE TRANSCRIPTIONAL REGULATOR SGRR"/>
    <property type="match status" value="1"/>
</dbReference>
<dbReference type="EMBL" id="JAGRPV010000001">
    <property type="protein sequence ID" value="MDI4645693.1"/>
    <property type="molecule type" value="Genomic_DNA"/>
</dbReference>
<sequence length="602" mass="68233">MLASERYLTLFDRYGSGRALGDPVETTLEELAETLYCTPRNAKLVLKKLEEDGLIDWLPGRGRGNRSRIVFKADKEPFLFELATGKAERGDYRMSFDLIASFGEGTDVKGRFIDWLNVRFGYQKETVRGLSDCDTLRIPVYRQVQTLDPACANFAFDGHLMYHIFDRLVTFDESLGRIVPGIAHAWNSNPAGTEWTFFLRKGVQFHDGRELTSEDVVFTFERLRQPGVPNSWMMRSLASVEAIGARTVRFSLSRPNRIFDRFLCAAAASVLPNDLCGLGEAYWRLPIGTGAFRIVTLSPHRIELSANTAYYAGRPFLDVVDIVIMPEDCRERSTIGMPSVMRAPAGEEEDPGLDPPMDWQALARLCNGCTMLTWNTIKDGWQQNEAFRSAVRLMLDPVAMQADLGGERALPAYCIRPEDSLKFIARPASEPQIRDALRASGYDGETLRLFVHEKYELDGQWIAARLEKYGVRVELFVADWKQSADPAVITSGDLTVSGIVLAEDEVCEIDMYEHDACLTGAYLNATLKAWIVERIDRALAAYSAEERRSHMREIETRLRDECYLVFLHHRRMSTQMHPSVKGASFSPQGWIDFKQIWLEKID</sequence>
<dbReference type="Gene3D" id="3.40.190.10">
    <property type="entry name" value="Periplasmic binding protein-like II"/>
    <property type="match status" value="1"/>
</dbReference>
<dbReference type="InterPro" id="IPR039424">
    <property type="entry name" value="SBP_5"/>
</dbReference>
<evidence type="ECO:0000313" key="4">
    <source>
        <dbReference type="EMBL" id="MDI4645693.1"/>
    </source>
</evidence>
<comment type="caution">
    <text evidence="4">The sequence shown here is derived from an EMBL/GenBank/DDBJ whole genome shotgun (WGS) entry which is preliminary data.</text>
</comment>
<dbReference type="Pfam" id="PF00496">
    <property type="entry name" value="SBP_bac_5"/>
    <property type="match status" value="1"/>
</dbReference>
<dbReference type="Gene3D" id="3.10.105.10">
    <property type="entry name" value="Dipeptide-binding Protein, Domain 3"/>
    <property type="match status" value="1"/>
</dbReference>
<keyword evidence="1" id="KW-0238">DNA-binding</keyword>
<dbReference type="SUPFAM" id="SSF53850">
    <property type="entry name" value="Periplasmic binding protein-like II"/>
    <property type="match status" value="1"/>
</dbReference>
<proteinExistence type="predicted"/>
<dbReference type="Pfam" id="PF12793">
    <property type="entry name" value="SgrR_N"/>
    <property type="match status" value="1"/>
</dbReference>
<protein>
    <submittedName>
        <fullName evidence="4">ABC transporter substrate-binding protein</fullName>
    </submittedName>
</protein>
<name>A0ABT6TFS8_9BACL</name>
<evidence type="ECO:0000259" key="3">
    <source>
        <dbReference type="Pfam" id="PF12793"/>
    </source>
</evidence>
<dbReference type="Proteomes" id="UP001161691">
    <property type="component" value="Unassembled WGS sequence"/>
</dbReference>
<dbReference type="InterPro" id="IPR025370">
    <property type="entry name" value="SgrR_HTH_N"/>
</dbReference>
<evidence type="ECO:0000259" key="2">
    <source>
        <dbReference type="Pfam" id="PF00496"/>
    </source>
</evidence>
<dbReference type="RefSeq" id="WP_282908597.1">
    <property type="nucleotide sequence ID" value="NZ_JAGRPV010000001.1"/>
</dbReference>
<feature type="domain" description="Transcriptional regulator SgrR N-terminal HTH" evidence="3">
    <location>
        <begin position="5"/>
        <end position="100"/>
    </location>
</feature>
<gene>
    <name evidence="4" type="ORF">KB449_12000</name>
</gene>
<feature type="domain" description="Solute-binding protein family 5" evidence="2">
    <location>
        <begin position="178"/>
        <end position="488"/>
    </location>
</feature>
<evidence type="ECO:0000313" key="5">
    <source>
        <dbReference type="Proteomes" id="UP001161691"/>
    </source>
</evidence>
<evidence type="ECO:0000256" key="1">
    <source>
        <dbReference type="ARBA" id="ARBA00023125"/>
    </source>
</evidence>
<accession>A0ABT6TFS8</accession>
<keyword evidence="5" id="KW-1185">Reference proteome</keyword>
<reference evidence="4" key="1">
    <citation type="submission" date="2023-04" db="EMBL/GenBank/DDBJ databases">
        <title>Comparative genomic analysis of Cohnella hashimotonis sp. nov., isolated from the International Space Station.</title>
        <authorList>
            <person name="Venkateswaran K."/>
            <person name="Simpson A."/>
        </authorList>
    </citation>
    <scope>NUCLEOTIDE SEQUENCE</scope>
    <source>
        <strain evidence="4">F6_2S_P_1</strain>
    </source>
</reference>
<dbReference type="PANTHER" id="PTHR30290">
    <property type="entry name" value="PERIPLASMIC BINDING COMPONENT OF ABC TRANSPORTER"/>
    <property type="match status" value="1"/>
</dbReference>